<feature type="transmembrane region" description="Helical" evidence="1">
    <location>
        <begin position="40"/>
        <end position="62"/>
    </location>
</feature>
<protein>
    <recommendedName>
        <fullName evidence="2">DUF7702 domain-containing protein</fullName>
    </recommendedName>
</protein>
<organism evidence="3 4">
    <name type="scientific">Mycena rosella</name>
    <name type="common">Pink bonnet</name>
    <name type="synonym">Agaricus rosellus</name>
    <dbReference type="NCBI Taxonomy" id="1033263"/>
    <lineage>
        <taxon>Eukaryota</taxon>
        <taxon>Fungi</taxon>
        <taxon>Dikarya</taxon>
        <taxon>Basidiomycota</taxon>
        <taxon>Agaricomycotina</taxon>
        <taxon>Agaricomycetes</taxon>
        <taxon>Agaricomycetidae</taxon>
        <taxon>Agaricales</taxon>
        <taxon>Marasmiineae</taxon>
        <taxon>Mycenaceae</taxon>
        <taxon>Mycena</taxon>
    </lineage>
</organism>
<dbReference type="Proteomes" id="UP001221757">
    <property type="component" value="Unassembled WGS sequence"/>
</dbReference>
<keyword evidence="1" id="KW-0472">Membrane</keyword>
<keyword evidence="4" id="KW-1185">Reference proteome</keyword>
<comment type="caution">
    <text evidence="3">The sequence shown here is derived from an EMBL/GenBank/DDBJ whole genome shotgun (WGS) entry which is preliminary data.</text>
</comment>
<evidence type="ECO:0000256" key="1">
    <source>
        <dbReference type="SAM" id="Phobius"/>
    </source>
</evidence>
<evidence type="ECO:0000259" key="2">
    <source>
        <dbReference type="Pfam" id="PF24800"/>
    </source>
</evidence>
<feature type="transmembrane region" description="Helical" evidence="1">
    <location>
        <begin position="127"/>
        <end position="146"/>
    </location>
</feature>
<feature type="domain" description="DUF7702" evidence="2">
    <location>
        <begin position="23"/>
        <end position="226"/>
    </location>
</feature>
<sequence>MATNYASILGIQNKWAPILFAVLYFIIMIWYLIQAVRKRAFVYAGLALFSAMRVVSFSLRAAIASNHHNAAFNRQMATAYEILYNIGFFSLLLSAYRLLHDRRRLAQMDKARNGLQRALSGLHRGRFVELLLLAAIVLGAVGGAFALGTDTGRTRVGDRLTSASTYILLAVTLFVVLLTFLLISLERALRRTGTPSPLGASSHHALLVFIALLLLLRILYFAATVHQRANGQPTPASQASSTVKQTAQANEHLWYPLAALAELLAVLLFLSGGLVPLRAMFANARRGAGGYANGNEKAPGMGAGAGPGAGGVGAPGGVHNGAGAAV</sequence>
<dbReference type="PANTHER" id="PTHR42109">
    <property type="entry name" value="UNPLACED GENOMIC SCAFFOLD UM_SCAF_CONTIG_1.265, WHOLE GENOME SHOTGUN SEQUENCE"/>
    <property type="match status" value="1"/>
</dbReference>
<dbReference type="AlphaFoldDB" id="A0AAD7GDP4"/>
<dbReference type="InterPro" id="IPR056119">
    <property type="entry name" value="DUF7702"/>
</dbReference>
<keyword evidence="1" id="KW-0812">Transmembrane</keyword>
<dbReference type="PANTHER" id="PTHR42109:SF2">
    <property type="entry name" value="INTEGRAL MEMBRANE PROTEIN"/>
    <property type="match status" value="1"/>
</dbReference>
<feature type="transmembrane region" description="Helical" evidence="1">
    <location>
        <begin position="253"/>
        <end position="277"/>
    </location>
</feature>
<reference evidence="3" key="1">
    <citation type="submission" date="2023-03" db="EMBL/GenBank/DDBJ databases">
        <title>Massive genome expansion in bonnet fungi (Mycena s.s.) driven by repeated elements and novel gene families across ecological guilds.</title>
        <authorList>
            <consortium name="Lawrence Berkeley National Laboratory"/>
            <person name="Harder C.B."/>
            <person name="Miyauchi S."/>
            <person name="Viragh M."/>
            <person name="Kuo A."/>
            <person name="Thoen E."/>
            <person name="Andreopoulos B."/>
            <person name="Lu D."/>
            <person name="Skrede I."/>
            <person name="Drula E."/>
            <person name="Henrissat B."/>
            <person name="Morin E."/>
            <person name="Kohler A."/>
            <person name="Barry K."/>
            <person name="LaButti K."/>
            <person name="Morin E."/>
            <person name="Salamov A."/>
            <person name="Lipzen A."/>
            <person name="Mereny Z."/>
            <person name="Hegedus B."/>
            <person name="Baldrian P."/>
            <person name="Stursova M."/>
            <person name="Weitz H."/>
            <person name="Taylor A."/>
            <person name="Grigoriev I.V."/>
            <person name="Nagy L.G."/>
            <person name="Martin F."/>
            <person name="Kauserud H."/>
        </authorList>
    </citation>
    <scope>NUCLEOTIDE SEQUENCE</scope>
    <source>
        <strain evidence="3">CBHHK067</strain>
    </source>
</reference>
<feature type="transmembrane region" description="Helical" evidence="1">
    <location>
        <begin position="205"/>
        <end position="223"/>
    </location>
</feature>
<feature type="transmembrane region" description="Helical" evidence="1">
    <location>
        <begin position="166"/>
        <end position="185"/>
    </location>
</feature>
<name>A0AAD7GDP4_MYCRO</name>
<feature type="transmembrane region" description="Helical" evidence="1">
    <location>
        <begin position="15"/>
        <end position="33"/>
    </location>
</feature>
<feature type="transmembrane region" description="Helical" evidence="1">
    <location>
        <begin position="82"/>
        <end position="99"/>
    </location>
</feature>
<evidence type="ECO:0000313" key="3">
    <source>
        <dbReference type="EMBL" id="KAJ7686016.1"/>
    </source>
</evidence>
<keyword evidence="1" id="KW-1133">Transmembrane helix</keyword>
<evidence type="ECO:0000313" key="4">
    <source>
        <dbReference type="Proteomes" id="UP001221757"/>
    </source>
</evidence>
<dbReference type="Pfam" id="PF24800">
    <property type="entry name" value="DUF7702"/>
    <property type="match status" value="1"/>
</dbReference>
<dbReference type="EMBL" id="JARKIE010000100">
    <property type="protein sequence ID" value="KAJ7686016.1"/>
    <property type="molecule type" value="Genomic_DNA"/>
</dbReference>
<accession>A0AAD7GDP4</accession>
<proteinExistence type="predicted"/>
<gene>
    <name evidence="3" type="ORF">B0H17DRAFT_1137211</name>
</gene>